<dbReference type="RefSeq" id="WP_407592814.1">
    <property type="nucleotide sequence ID" value="NZ_JBHDIY010000002.1"/>
</dbReference>
<dbReference type="Proteomes" id="UP001627408">
    <property type="component" value="Unassembled WGS sequence"/>
</dbReference>
<accession>A0ABW8UZA4</accession>
<keyword evidence="4 6" id="KW-0012">Acyltransferase</keyword>
<dbReference type="PANTHER" id="PTHR23416:SF23">
    <property type="entry name" value="ACETYLTRANSFERASE C18B11.09C-RELATED"/>
    <property type="match status" value="1"/>
</dbReference>
<dbReference type="InterPro" id="IPR011004">
    <property type="entry name" value="Trimer_LpxA-like_sf"/>
</dbReference>
<dbReference type="EC" id="2.3.1.-" evidence="6"/>
<keyword evidence="3" id="KW-0677">Repeat</keyword>
<dbReference type="SMART" id="SM01266">
    <property type="entry name" value="Mac"/>
    <property type="match status" value="1"/>
</dbReference>
<evidence type="ECO:0000256" key="3">
    <source>
        <dbReference type="ARBA" id="ARBA00022737"/>
    </source>
</evidence>
<dbReference type="Pfam" id="PF00132">
    <property type="entry name" value="Hexapep"/>
    <property type="match status" value="1"/>
</dbReference>
<dbReference type="InterPro" id="IPR018357">
    <property type="entry name" value="Hexapep_transf_CS"/>
</dbReference>
<gene>
    <name evidence="6" type="ORF">ACERZ8_14225</name>
</gene>
<dbReference type="SUPFAM" id="SSF51161">
    <property type="entry name" value="Trimeric LpxA-like enzymes"/>
    <property type="match status" value="1"/>
</dbReference>
<dbReference type="CDD" id="cd03357">
    <property type="entry name" value="LbH_MAT_GAT"/>
    <property type="match status" value="1"/>
</dbReference>
<proteinExistence type="inferred from homology"/>
<evidence type="ECO:0000313" key="7">
    <source>
        <dbReference type="Proteomes" id="UP001627408"/>
    </source>
</evidence>
<dbReference type="InterPro" id="IPR051159">
    <property type="entry name" value="Hexapeptide_acetyltransf"/>
</dbReference>
<name>A0ABW8UZA4_9RHOB</name>
<dbReference type="GO" id="GO:0016746">
    <property type="term" value="F:acyltransferase activity"/>
    <property type="evidence" value="ECO:0007669"/>
    <property type="project" value="UniProtKB-KW"/>
</dbReference>
<comment type="similarity">
    <text evidence="1">Belongs to the transferase hexapeptide repeat family.</text>
</comment>
<comment type="caution">
    <text evidence="6">The sequence shown here is derived from an EMBL/GenBank/DDBJ whole genome shotgun (WGS) entry which is preliminary data.</text>
</comment>
<dbReference type="InterPro" id="IPR001451">
    <property type="entry name" value="Hexapep"/>
</dbReference>
<keyword evidence="7" id="KW-1185">Reference proteome</keyword>
<dbReference type="InterPro" id="IPR024688">
    <property type="entry name" value="Mac_dom"/>
</dbReference>
<evidence type="ECO:0000259" key="5">
    <source>
        <dbReference type="SMART" id="SM01266"/>
    </source>
</evidence>
<sequence length="181" mass="19040">MTTERDKMAAGAWYSCLDDGLEALRVTALEAVHAHNHLPPAERRTLSAPLRALFASAGQNCLIEAPFHCSYGINIHLGDEVFLNVGCVILDSAPVHIGHGTMIGPGAQILCADHHRDPVKRRAGIERALPVTLGENVWIGAGAIILPGVSIGDRAIVGAGSVVTRDVAGDTTVFGNPAKTR</sequence>
<evidence type="ECO:0000256" key="2">
    <source>
        <dbReference type="ARBA" id="ARBA00022679"/>
    </source>
</evidence>
<evidence type="ECO:0000256" key="1">
    <source>
        <dbReference type="ARBA" id="ARBA00007274"/>
    </source>
</evidence>
<evidence type="ECO:0000256" key="4">
    <source>
        <dbReference type="ARBA" id="ARBA00023315"/>
    </source>
</evidence>
<keyword evidence="2 6" id="KW-0808">Transferase</keyword>
<protein>
    <submittedName>
        <fullName evidence="6">Sugar O-acetyltransferase</fullName>
        <ecNumber evidence="6">2.3.1.-</ecNumber>
    </submittedName>
</protein>
<evidence type="ECO:0000313" key="6">
    <source>
        <dbReference type="EMBL" id="MFL4470979.1"/>
    </source>
</evidence>
<reference evidence="6 7" key="1">
    <citation type="submission" date="2024-08" db="EMBL/GenBank/DDBJ databases">
        <title>Tateyamaria sp. nov., isolated from marine algae.</title>
        <authorList>
            <person name="Choi B.J."/>
            <person name="Kim J.M."/>
            <person name="Lee J.K."/>
            <person name="Choi D.G."/>
            <person name="Bayburt H."/>
            <person name="Baek J.H."/>
            <person name="Han D.M."/>
            <person name="Jeon C.O."/>
        </authorList>
    </citation>
    <scope>NUCLEOTIDE SEQUENCE [LARGE SCALE GENOMIC DNA]</scope>
    <source>
        <strain evidence="6 7">KMU-156</strain>
    </source>
</reference>
<dbReference type="EMBL" id="JBHDIY010000002">
    <property type="protein sequence ID" value="MFL4470979.1"/>
    <property type="molecule type" value="Genomic_DNA"/>
</dbReference>
<feature type="domain" description="Maltose/galactoside acetyltransferase" evidence="5">
    <location>
        <begin position="5"/>
        <end position="59"/>
    </location>
</feature>
<dbReference type="PROSITE" id="PS00101">
    <property type="entry name" value="HEXAPEP_TRANSFERASES"/>
    <property type="match status" value="1"/>
</dbReference>
<organism evidence="6 7">
    <name type="scientific">Tateyamaria armeniaca</name>
    <dbReference type="NCBI Taxonomy" id="2518930"/>
    <lineage>
        <taxon>Bacteria</taxon>
        <taxon>Pseudomonadati</taxon>
        <taxon>Pseudomonadota</taxon>
        <taxon>Alphaproteobacteria</taxon>
        <taxon>Rhodobacterales</taxon>
        <taxon>Roseobacteraceae</taxon>
        <taxon>Tateyamaria</taxon>
    </lineage>
</organism>
<dbReference type="Gene3D" id="2.160.10.10">
    <property type="entry name" value="Hexapeptide repeat proteins"/>
    <property type="match status" value="1"/>
</dbReference>
<dbReference type="PANTHER" id="PTHR23416">
    <property type="entry name" value="SIALIC ACID SYNTHASE-RELATED"/>
    <property type="match status" value="1"/>
</dbReference>
<dbReference type="Pfam" id="PF12464">
    <property type="entry name" value="Mac"/>
    <property type="match status" value="1"/>
</dbReference>